<accession>A0A509ENE5</accession>
<dbReference type="Proteomes" id="UP000410984">
    <property type="component" value="Unassembled WGS sequence"/>
</dbReference>
<protein>
    <recommendedName>
        <fullName evidence="1">PilZ domain-containing protein</fullName>
    </recommendedName>
</protein>
<keyword evidence="3" id="KW-1185">Reference proteome</keyword>
<dbReference type="SUPFAM" id="SSF141371">
    <property type="entry name" value="PilZ domain-like"/>
    <property type="match status" value="2"/>
</dbReference>
<feature type="domain" description="PilZ" evidence="1">
    <location>
        <begin position="136"/>
        <end position="212"/>
    </location>
</feature>
<sequence>MLASLGMQGRTGLPLPDAAHAPEASRAMRADDQRRFQRVKVALLGRYMLSDRREYPCQTVDMSPGGVRVLCAVAGTVGERVVLYLEQIGRVEGMIVRHAPGGFAASLSVSARKREKIASQLTWLANRELLGLPEGRSHERIIPKAPAIVLRLESGREIAARIIDFSMSGVAIACTAKPPIGSAVIVGKTPGRLVRYFEGGIGVQFLLPIDPDRFHDGMTL</sequence>
<dbReference type="Gene3D" id="2.40.10.220">
    <property type="entry name" value="predicted glycosyltransferase like domains"/>
    <property type="match status" value="1"/>
</dbReference>
<evidence type="ECO:0000313" key="2">
    <source>
        <dbReference type="EMBL" id="VUD74773.1"/>
    </source>
</evidence>
<feature type="domain" description="PilZ" evidence="1">
    <location>
        <begin position="32"/>
        <end position="118"/>
    </location>
</feature>
<organism evidence="2 3">
    <name type="scientific">Methylobacterium symbioticum</name>
    <dbReference type="NCBI Taxonomy" id="2584084"/>
    <lineage>
        <taxon>Bacteria</taxon>
        <taxon>Pseudomonadati</taxon>
        <taxon>Pseudomonadota</taxon>
        <taxon>Alphaproteobacteria</taxon>
        <taxon>Hyphomicrobiales</taxon>
        <taxon>Methylobacteriaceae</taxon>
        <taxon>Methylobacterium</taxon>
    </lineage>
</organism>
<dbReference type="Pfam" id="PF07238">
    <property type="entry name" value="PilZ"/>
    <property type="match status" value="2"/>
</dbReference>
<evidence type="ECO:0000259" key="1">
    <source>
        <dbReference type="Pfam" id="PF07238"/>
    </source>
</evidence>
<dbReference type="InterPro" id="IPR009875">
    <property type="entry name" value="PilZ_domain"/>
</dbReference>
<dbReference type="AlphaFoldDB" id="A0A509ENE5"/>
<reference evidence="2 3" key="1">
    <citation type="submission" date="2019-06" db="EMBL/GenBank/DDBJ databases">
        <authorList>
            <person name="Rodrigo-Torres L."/>
            <person name="Arahal R. D."/>
            <person name="Lucena T."/>
        </authorList>
    </citation>
    <scope>NUCLEOTIDE SEQUENCE [LARGE SCALE GENOMIC DNA]</scope>
    <source>
        <strain evidence="2 3">SB0023/3</strain>
    </source>
</reference>
<name>A0A509ENE5_9HYPH</name>
<evidence type="ECO:0000313" key="3">
    <source>
        <dbReference type="Proteomes" id="UP000410984"/>
    </source>
</evidence>
<proteinExistence type="predicted"/>
<dbReference type="EMBL" id="CABFPH010000156">
    <property type="protein sequence ID" value="VUD74773.1"/>
    <property type="molecule type" value="Genomic_DNA"/>
</dbReference>
<gene>
    <name evidence="2" type="ORF">MET9862_05406</name>
</gene>
<dbReference type="GO" id="GO:0035438">
    <property type="term" value="F:cyclic-di-GMP binding"/>
    <property type="evidence" value="ECO:0007669"/>
    <property type="project" value="InterPro"/>
</dbReference>